<protein>
    <submittedName>
        <fullName evidence="3">Alpha/beta hydrolase</fullName>
    </submittedName>
</protein>
<accession>A0ABP8JLS1</accession>
<dbReference type="Proteomes" id="UP001500390">
    <property type="component" value="Unassembled WGS sequence"/>
</dbReference>
<keyword evidence="3" id="KW-0378">Hydrolase</keyword>
<dbReference type="Pfam" id="PF00561">
    <property type="entry name" value="Abhydrolase_1"/>
    <property type="match status" value="1"/>
</dbReference>
<dbReference type="SUPFAM" id="SSF53474">
    <property type="entry name" value="alpha/beta-Hydrolases"/>
    <property type="match status" value="1"/>
</dbReference>
<feature type="region of interest" description="Disordered" evidence="1">
    <location>
        <begin position="366"/>
        <end position="388"/>
    </location>
</feature>
<gene>
    <name evidence="3" type="ORF">GCM10023153_12560</name>
</gene>
<evidence type="ECO:0000313" key="3">
    <source>
        <dbReference type="EMBL" id="GAA4392943.1"/>
    </source>
</evidence>
<dbReference type="Gene3D" id="3.40.50.1820">
    <property type="entry name" value="alpha/beta hydrolase"/>
    <property type="match status" value="1"/>
</dbReference>
<proteinExistence type="predicted"/>
<sequence length="388" mass="41438">MARFGPLGPVGTVASAVGERVTRARAGYRSVDAPDGWAHTPTEALIVTTEDGVALHVEIDAPDTTSLSRRHLAGRTPTVVLVHGFALTMQSWVLQRRSLKHSGFRVVSYDQRGHGRSGMPDLERCTIDQLGRDLAAVLDATCTSGPVVLVGHSMGGMTVMSYAGQHRDVVRDRVLAVALVSTSPGGDEMTEFGLGATAGRVVGSFGPTVLTRLSRHAGPIGVLRKMGQGVQDAVVQRWAFDSPVSTDLVQLVGDMIFGTSFDVMAAFLPDMDALDISEELTALVGVETLVINGAGDLITPPSHSEEIVRRIPGAEHVVVEDAGHILQLEHPQVVTQQLLMLIGRAQRAVAEGLPVSDKPRVRRTVQDISKKRRVARAKSRRGGREAAS</sequence>
<evidence type="ECO:0000259" key="2">
    <source>
        <dbReference type="Pfam" id="PF00561"/>
    </source>
</evidence>
<keyword evidence="4" id="KW-1185">Reference proteome</keyword>
<dbReference type="RefSeq" id="WP_159903394.1">
    <property type="nucleotide sequence ID" value="NZ_BAABFX010000020.1"/>
</dbReference>
<comment type="caution">
    <text evidence="3">The sequence shown here is derived from an EMBL/GenBank/DDBJ whole genome shotgun (WGS) entry which is preliminary data.</text>
</comment>
<organism evidence="3 4">
    <name type="scientific">Ornithinibacter aureus</name>
    <dbReference type="NCBI Taxonomy" id="622664"/>
    <lineage>
        <taxon>Bacteria</taxon>
        <taxon>Bacillati</taxon>
        <taxon>Actinomycetota</taxon>
        <taxon>Actinomycetes</taxon>
        <taxon>Micrococcales</taxon>
        <taxon>Intrasporangiaceae</taxon>
        <taxon>Ornithinibacter</taxon>
    </lineage>
</organism>
<dbReference type="InterPro" id="IPR029058">
    <property type="entry name" value="AB_hydrolase_fold"/>
</dbReference>
<evidence type="ECO:0000313" key="4">
    <source>
        <dbReference type="Proteomes" id="UP001500390"/>
    </source>
</evidence>
<dbReference type="InterPro" id="IPR000639">
    <property type="entry name" value="Epox_hydrolase-like"/>
</dbReference>
<dbReference type="EMBL" id="BAABFX010000020">
    <property type="protein sequence ID" value="GAA4392943.1"/>
    <property type="molecule type" value="Genomic_DNA"/>
</dbReference>
<dbReference type="InterPro" id="IPR000073">
    <property type="entry name" value="AB_hydrolase_1"/>
</dbReference>
<feature type="domain" description="AB hydrolase-1" evidence="2">
    <location>
        <begin position="77"/>
        <end position="331"/>
    </location>
</feature>
<dbReference type="InterPro" id="IPR050266">
    <property type="entry name" value="AB_hydrolase_sf"/>
</dbReference>
<dbReference type="GO" id="GO:0016787">
    <property type="term" value="F:hydrolase activity"/>
    <property type="evidence" value="ECO:0007669"/>
    <property type="project" value="UniProtKB-KW"/>
</dbReference>
<dbReference type="PANTHER" id="PTHR43798">
    <property type="entry name" value="MONOACYLGLYCEROL LIPASE"/>
    <property type="match status" value="1"/>
</dbReference>
<reference evidence="4" key="1">
    <citation type="journal article" date="2019" name="Int. J. Syst. Evol. Microbiol.">
        <title>The Global Catalogue of Microorganisms (GCM) 10K type strain sequencing project: providing services to taxonomists for standard genome sequencing and annotation.</title>
        <authorList>
            <consortium name="The Broad Institute Genomics Platform"/>
            <consortium name="The Broad Institute Genome Sequencing Center for Infectious Disease"/>
            <person name="Wu L."/>
            <person name="Ma J."/>
        </authorList>
    </citation>
    <scope>NUCLEOTIDE SEQUENCE [LARGE SCALE GENOMIC DNA]</scope>
    <source>
        <strain evidence="4">JCM 17738</strain>
    </source>
</reference>
<dbReference type="PRINTS" id="PR00412">
    <property type="entry name" value="EPOXHYDRLASE"/>
</dbReference>
<evidence type="ECO:0000256" key="1">
    <source>
        <dbReference type="SAM" id="MobiDB-lite"/>
    </source>
</evidence>
<feature type="compositionally biased region" description="Basic residues" evidence="1">
    <location>
        <begin position="370"/>
        <end position="381"/>
    </location>
</feature>
<name>A0ABP8JLS1_9MICO</name>